<keyword evidence="2" id="KW-1185">Reference proteome</keyword>
<accession>A0A4D6N2I7</accession>
<evidence type="ECO:0000313" key="2">
    <source>
        <dbReference type="Proteomes" id="UP000501690"/>
    </source>
</evidence>
<name>A0A4D6N2I7_VIGUN</name>
<gene>
    <name evidence="1" type="ORF">DEO72_LG9g1218</name>
</gene>
<reference evidence="1 2" key="1">
    <citation type="submission" date="2019-04" db="EMBL/GenBank/DDBJ databases">
        <title>An improved genome assembly and genetic linkage map for asparagus bean, Vigna unguiculata ssp. sesquipedialis.</title>
        <authorList>
            <person name="Xia Q."/>
            <person name="Zhang R."/>
            <person name="Dong Y."/>
        </authorList>
    </citation>
    <scope>NUCLEOTIDE SEQUENCE [LARGE SCALE GENOMIC DNA]</scope>
    <source>
        <tissue evidence="1">Leaf</tissue>
    </source>
</reference>
<organism evidence="1 2">
    <name type="scientific">Vigna unguiculata</name>
    <name type="common">Cowpea</name>
    <dbReference type="NCBI Taxonomy" id="3917"/>
    <lineage>
        <taxon>Eukaryota</taxon>
        <taxon>Viridiplantae</taxon>
        <taxon>Streptophyta</taxon>
        <taxon>Embryophyta</taxon>
        <taxon>Tracheophyta</taxon>
        <taxon>Spermatophyta</taxon>
        <taxon>Magnoliopsida</taxon>
        <taxon>eudicotyledons</taxon>
        <taxon>Gunneridae</taxon>
        <taxon>Pentapetalae</taxon>
        <taxon>rosids</taxon>
        <taxon>fabids</taxon>
        <taxon>Fabales</taxon>
        <taxon>Fabaceae</taxon>
        <taxon>Papilionoideae</taxon>
        <taxon>50 kb inversion clade</taxon>
        <taxon>NPAAA clade</taxon>
        <taxon>indigoferoid/millettioid clade</taxon>
        <taxon>Phaseoleae</taxon>
        <taxon>Vigna</taxon>
    </lineage>
</organism>
<dbReference type="AlphaFoldDB" id="A0A4D6N2I7"/>
<proteinExistence type="predicted"/>
<dbReference type="Proteomes" id="UP000501690">
    <property type="component" value="Linkage Group LG9"/>
</dbReference>
<sequence>MLRSSCQPRHIRSICLGFKLTEAISHCRVNKNPKSFHCSSNTCDFLLLRATHTQLPLFHCTPAVRFDFTTAAAPLHCRYTATGGCFGAAVASSSSSNHHHSSSAPFVPPAPPLHCHFTIDEIVPAPLHLRLLRA</sequence>
<dbReference type="EMBL" id="CP039353">
    <property type="protein sequence ID" value="QCE06207.1"/>
    <property type="molecule type" value="Genomic_DNA"/>
</dbReference>
<evidence type="ECO:0000313" key="1">
    <source>
        <dbReference type="EMBL" id="QCE06207.1"/>
    </source>
</evidence>
<protein>
    <submittedName>
        <fullName evidence="1">Uncharacterized protein</fullName>
    </submittedName>
</protein>